<dbReference type="OrthoDB" id="8448543at2"/>
<dbReference type="Proteomes" id="UP000244013">
    <property type="component" value="Unassembled WGS sequence"/>
</dbReference>
<dbReference type="RefSeq" id="WP_107952324.1">
    <property type="nucleotide sequence ID" value="NZ_QAYE01000001.1"/>
</dbReference>
<evidence type="ECO:0008006" key="4">
    <source>
        <dbReference type="Google" id="ProtNLM"/>
    </source>
</evidence>
<protein>
    <recommendedName>
        <fullName evidence="4">Phage terminase small subunit</fullName>
    </recommendedName>
</protein>
<gene>
    <name evidence="2" type="ORF">C8J25_101859</name>
</gene>
<accession>A0A2T5UCZ6</accession>
<comment type="caution">
    <text evidence="2">The sequence shown here is derived from an EMBL/GenBank/DDBJ whole genome shotgun (WGS) entry which is preliminary data.</text>
</comment>
<feature type="compositionally biased region" description="Polar residues" evidence="1">
    <location>
        <begin position="119"/>
        <end position="134"/>
    </location>
</feature>
<name>A0A2T5UCZ6_9SPHN</name>
<evidence type="ECO:0000256" key="1">
    <source>
        <dbReference type="SAM" id="MobiDB-lite"/>
    </source>
</evidence>
<organism evidence="2 3">
    <name type="scientific">Sphingomonas faeni</name>
    <dbReference type="NCBI Taxonomy" id="185950"/>
    <lineage>
        <taxon>Bacteria</taxon>
        <taxon>Pseudomonadati</taxon>
        <taxon>Pseudomonadota</taxon>
        <taxon>Alphaproteobacteria</taxon>
        <taxon>Sphingomonadales</taxon>
        <taxon>Sphingomonadaceae</taxon>
        <taxon>Sphingomonas</taxon>
    </lineage>
</organism>
<evidence type="ECO:0000313" key="2">
    <source>
        <dbReference type="EMBL" id="PTW49351.1"/>
    </source>
</evidence>
<reference evidence="2 3" key="1">
    <citation type="submission" date="2018-04" db="EMBL/GenBank/DDBJ databases">
        <title>Genomic Encyclopedia of Type Strains, Phase III (KMG-III): the genomes of soil and plant-associated and newly described type strains.</title>
        <authorList>
            <person name="Whitman W."/>
        </authorList>
    </citation>
    <scope>NUCLEOTIDE SEQUENCE [LARGE SCALE GENOMIC DNA]</scope>
    <source>
        <strain evidence="2 3">MA-olki</strain>
    </source>
</reference>
<evidence type="ECO:0000313" key="3">
    <source>
        <dbReference type="Proteomes" id="UP000244013"/>
    </source>
</evidence>
<proteinExistence type="predicted"/>
<dbReference type="GeneID" id="91004920"/>
<feature type="region of interest" description="Disordered" evidence="1">
    <location>
        <begin position="114"/>
        <end position="134"/>
    </location>
</feature>
<sequence>MRTGRKVADPAKKALMGTYRADRHGDIVELVTPPRDIPVAPDYLTKEAKRVWEEELPRILACGGVEADSSFLARYCTAEAEFRGMAAKGEPVTAAMMTALRQYAELLGIAGHRSRLARGNSQDKPTSGFSKRPV</sequence>
<dbReference type="AlphaFoldDB" id="A0A2T5UCZ6"/>
<dbReference type="EMBL" id="QAYE01000001">
    <property type="protein sequence ID" value="PTW49351.1"/>
    <property type="molecule type" value="Genomic_DNA"/>
</dbReference>